<evidence type="ECO:0000313" key="3">
    <source>
        <dbReference type="Proteomes" id="UP001185028"/>
    </source>
</evidence>
<evidence type="ECO:0000313" key="2">
    <source>
        <dbReference type="EMBL" id="MDR6245686.1"/>
    </source>
</evidence>
<name>A0ABU1J3B9_9BACL</name>
<sequence length="61" mass="6895">MDKGYQTLILIIQMFMSALLVLSVFKVTSYHFPNPLQIVSIGGVILVGIFYIIHKRSKKAL</sequence>
<comment type="caution">
    <text evidence="2">The sequence shown here is derived from an EMBL/GenBank/DDBJ whole genome shotgun (WGS) entry which is preliminary data.</text>
</comment>
<protein>
    <submittedName>
        <fullName evidence="2">Uncharacterized protein</fullName>
    </submittedName>
</protein>
<dbReference type="EMBL" id="JAVDQH010000016">
    <property type="protein sequence ID" value="MDR6245686.1"/>
    <property type="molecule type" value="Genomic_DNA"/>
</dbReference>
<feature type="transmembrane region" description="Helical" evidence="1">
    <location>
        <begin position="7"/>
        <end position="28"/>
    </location>
</feature>
<dbReference type="Proteomes" id="UP001185028">
    <property type="component" value="Unassembled WGS sequence"/>
</dbReference>
<keyword evidence="1" id="KW-0472">Membrane</keyword>
<accession>A0ABU1J3B9</accession>
<feature type="transmembrane region" description="Helical" evidence="1">
    <location>
        <begin position="34"/>
        <end position="53"/>
    </location>
</feature>
<keyword evidence="3" id="KW-1185">Reference proteome</keyword>
<gene>
    <name evidence="2" type="ORF">JOC58_003599</name>
</gene>
<reference evidence="2 3" key="1">
    <citation type="submission" date="2023-07" db="EMBL/GenBank/DDBJ databases">
        <title>Genomic Encyclopedia of Type Strains, Phase IV (KMG-IV): sequencing the most valuable type-strain genomes for metagenomic binning, comparative biology and taxonomic classification.</title>
        <authorList>
            <person name="Goeker M."/>
        </authorList>
    </citation>
    <scope>NUCLEOTIDE SEQUENCE [LARGE SCALE GENOMIC DNA]</scope>
    <source>
        <strain evidence="2 3">DSM 22170</strain>
    </source>
</reference>
<proteinExistence type="predicted"/>
<keyword evidence="1" id="KW-1133">Transmembrane helix</keyword>
<organism evidence="2 3">
    <name type="scientific">Paenibacillus hunanensis</name>
    <dbReference type="NCBI Taxonomy" id="539262"/>
    <lineage>
        <taxon>Bacteria</taxon>
        <taxon>Bacillati</taxon>
        <taxon>Bacillota</taxon>
        <taxon>Bacilli</taxon>
        <taxon>Bacillales</taxon>
        <taxon>Paenibacillaceae</taxon>
        <taxon>Paenibacillus</taxon>
    </lineage>
</organism>
<keyword evidence="1" id="KW-0812">Transmembrane</keyword>
<evidence type="ECO:0000256" key="1">
    <source>
        <dbReference type="SAM" id="Phobius"/>
    </source>
</evidence>